<reference evidence="1 2" key="1">
    <citation type="submission" date="2018-08" db="EMBL/GenBank/DDBJ databases">
        <title>Genomic Encyclopedia of Type Strains, Phase III (KMG-III): the genomes of soil and plant-associated and newly described type strains.</title>
        <authorList>
            <person name="Whitman W."/>
        </authorList>
    </citation>
    <scope>NUCLEOTIDE SEQUENCE [LARGE SCALE GENOMIC DNA]</scope>
    <source>
        <strain evidence="1 2">CGMCC 1.10966</strain>
    </source>
</reference>
<dbReference type="AlphaFoldDB" id="A0A3D9SBI7"/>
<name>A0A3D9SBI7_9BACL</name>
<dbReference type="Proteomes" id="UP000256304">
    <property type="component" value="Unassembled WGS sequence"/>
</dbReference>
<dbReference type="EMBL" id="QTTN01000006">
    <property type="protein sequence ID" value="REE90640.1"/>
    <property type="molecule type" value="Genomic_DNA"/>
</dbReference>
<evidence type="ECO:0000313" key="2">
    <source>
        <dbReference type="Proteomes" id="UP000256304"/>
    </source>
</evidence>
<comment type="caution">
    <text evidence="1">The sequence shown here is derived from an EMBL/GenBank/DDBJ whole genome shotgun (WGS) entry which is preliminary data.</text>
</comment>
<keyword evidence="2" id="KW-1185">Reference proteome</keyword>
<accession>A0A3D9SBI7</accession>
<proteinExistence type="predicted"/>
<gene>
    <name evidence="1" type="ORF">A8990_106145</name>
</gene>
<protein>
    <submittedName>
        <fullName evidence="1">Uncharacterized protein</fullName>
    </submittedName>
</protein>
<evidence type="ECO:0000313" key="1">
    <source>
        <dbReference type="EMBL" id="REE90640.1"/>
    </source>
</evidence>
<sequence>MLCELPQSSFPQLPKHKKDRFRLPEWVSESDLSSLVLMK</sequence>
<organism evidence="1 2">
    <name type="scientific">Paenibacillus taihuensis</name>
    <dbReference type="NCBI Taxonomy" id="1156355"/>
    <lineage>
        <taxon>Bacteria</taxon>
        <taxon>Bacillati</taxon>
        <taxon>Bacillota</taxon>
        <taxon>Bacilli</taxon>
        <taxon>Bacillales</taxon>
        <taxon>Paenibacillaceae</taxon>
        <taxon>Paenibacillus</taxon>
    </lineage>
</organism>